<dbReference type="InterPro" id="IPR008928">
    <property type="entry name" value="6-hairpin_glycosidase_sf"/>
</dbReference>
<protein>
    <submittedName>
        <fullName evidence="1">Uncharacterized protein</fullName>
    </submittedName>
</protein>
<proteinExistence type="predicted"/>
<dbReference type="GO" id="GO:0005975">
    <property type="term" value="P:carbohydrate metabolic process"/>
    <property type="evidence" value="ECO:0007669"/>
    <property type="project" value="InterPro"/>
</dbReference>
<dbReference type="Proteomes" id="UP000321436">
    <property type="component" value="Unassembled WGS sequence"/>
</dbReference>
<organism evidence="1 2">
    <name type="scientific">Chitinophaga cymbidii</name>
    <dbReference type="NCBI Taxonomy" id="1096750"/>
    <lineage>
        <taxon>Bacteria</taxon>
        <taxon>Pseudomonadati</taxon>
        <taxon>Bacteroidota</taxon>
        <taxon>Chitinophagia</taxon>
        <taxon>Chitinophagales</taxon>
        <taxon>Chitinophagaceae</taxon>
        <taxon>Chitinophaga</taxon>
    </lineage>
</organism>
<name>A0A512RJF8_9BACT</name>
<evidence type="ECO:0000313" key="1">
    <source>
        <dbReference type="EMBL" id="GEP95833.1"/>
    </source>
</evidence>
<evidence type="ECO:0000313" key="2">
    <source>
        <dbReference type="Proteomes" id="UP000321436"/>
    </source>
</evidence>
<gene>
    <name evidence="1" type="ORF">CCY01nite_20930</name>
</gene>
<dbReference type="SUPFAM" id="SSF48208">
    <property type="entry name" value="Six-hairpin glycosidases"/>
    <property type="match status" value="1"/>
</dbReference>
<comment type="caution">
    <text evidence="1">The sequence shown here is derived from an EMBL/GenBank/DDBJ whole genome shotgun (WGS) entry which is preliminary data.</text>
</comment>
<sequence length="726" mass="82627">MENCYYRESPGFIFEVFNTGDSLWITASWRGGRRLAFRAAYAPGGGMELQRREKGAEHVVFHLKTLFGNYRVRLDFPPAEPSMFHCVTTLVPDIPLHVPFWPRDCVPLPGKTPATGKVHISQEGIRSGLMYMSFTQPANGSLLYFQDLSALNDYCNATETSLGGTVGGRWPELGFSLPPTKEKPLPAGKEFVLSDAYLLLDAQKATGEFGQARQFLDMLSRVYVQLPPVKTTYRNWPHILKKSLHDLEHKAGCWLQADGKSYLNAYVSDYATPPESMVQLAVLLPLMDYEEWSGEKVNMTDVIKEGLPTFYDDRIKSISRWLVSMEEKLDGSEEHKKPRVMDSWYLHHPLLNLSRIAMKGDKNARQLLLGSLDYVIKVARHFKYDWPVFYHLDTLEVIKAEAAPGKGGERDVPGIYAHVMLQAYELTKEQKYLTEAKRAAKALQGRGFDLFYQANNTAFASGAMLRLWKMTGDELYLDLSYLCLANIFKNVWLWDCDYGHARYYQTFFALFPLNNAPYTAVYEELEGFSAFHDYLAHAKDRVIMPAVRLLLAEFIKHMMHRSLFYYPPELPPSVLSGQVKSGELDKKLWIPVEDLQDGWKTSGTVGQEVYGAGLPFALVPRHYYKIPEAAMMMYIDYPSCNYVKRGQSLFFTVQGDERLHCRMLLIPVEGENLSGYNVTVSGKAVKGKRTPEGYEEFILNGNQRIGIRWKAKGRKKKAAAQLIKSL</sequence>
<reference evidence="1 2" key="1">
    <citation type="submission" date="2019-07" db="EMBL/GenBank/DDBJ databases">
        <title>Whole genome shotgun sequence of Chitinophaga cymbidii NBRC 109752.</title>
        <authorList>
            <person name="Hosoyama A."/>
            <person name="Uohara A."/>
            <person name="Ohji S."/>
            <person name="Ichikawa N."/>
        </authorList>
    </citation>
    <scope>NUCLEOTIDE SEQUENCE [LARGE SCALE GENOMIC DNA]</scope>
    <source>
        <strain evidence="1 2">NBRC 109752</strain>
    </source>
</reference>
<dbReference type="AlphaFoldDB" id="A0A512RJF8"/>
<accession>A0A512RJF8</accession>
<dbReference type="EMBL" id="BKAU01000001">
    <property type="protein sequence ID" value="GEP95833.1"/>
    <property type="molecule type" value="Genomic_DNA"/>
</dbReference>
<keyword evidence="2" id="KW-1185">Reference proteome</keyword>